<dbReference type="PANTHER" id="PTHR13068:SF236">
    <property type="entry name" value="OS02G0749800 PROTEIN"/>
    <property type="match status" value="1"/>
</dbReference>
<evidence type="ECO:0000256" key="3">
    <source>
        <dbReference type="ARBA" id="ARBA00022946"/>
    </source>
</evidence>
<dbReference type="SMART" id="SM00733">
    <property type="entry name" value="Mterf"/>
    <property type="match status" value="5"/>
</dbReference>
<organism evidence="4 5">
    <name type="scientific">Protea cynaroides</name>
    <dbReference type="NCBI Taxonomy" id="273540"/>
    <lineage>
        <taxon>Eukaryota</taxon>
        <taxon>Viridiplantae</taxon>
        <taxon>Streptophyta</taxon>
        <taxon>Embryophyta</taxon>
        <taxon>Tracheophyta</taxon>
        <taxon>Spermatophyta</taxon>
        <taxon>Magnoliopsida</taxon>
        <taxon>Proteales</taxon>
        <taxon>Proteaceae</taxon>
        <taxon>Protea</taxon>
    </lineage>
</organism>
<dbReference type="FunFam" id="1.25.70.10:FF:000001">
    <property type="entry name" value="Mitochondrial transcription termination factor-like"/>
    <property type="match status" value="1"/>
</dbReference>
<evidence type="ECO:0000313" key="4">
    <source>
        <dbReference type="EMBL" id="KAJ4978960.1"/>
    </source>
</evidence>
<evidence type="ECO:0000313" key="5">
    <source>
        <dbReference type="Proteomes" id="UP001141806"/>
    </source>
</evidence>
<dbReference type="Proteomes" id="UP001141806">
    <property type="component" value="Unassembled WGS sequence"/>
</dbReference>
<dbReference type="AlphaFoldDB" id="A0A9Q0R111"/>
<sequence>MFQFPRRSIIQSLLYSGFHIFWRRLNPSQNHKMLGLICKRLSQIRWARDSSTPPWFFQISYPKFLSNATNEHSLTVDYLVNSCGLSPKSALNASKRMDLKNTAKADSILTLFKNYGFTQQQIANIISRHPGVLKSNPDKTLKPKIDLLCNMGISGPILAKILSKYANFLTASLERKLIPNLEFLKSFIDTDEKIAVALSRMRWCSRVPETMAPNIEILRNYGVPDSNISNLIFLHPRLLIWKAERFNEIVMQAKEMGLNPSTYTFINGIRAMAGLSKATWEAKIAVFSSFGWLEDEIFSMFRKHPTIFNLSEKRIRERLNFFVNELNWTVAELRRCPLAFQCSMEKRIAPRCSVLRVLLAKGLLKKEKMITVFNWTDDQFYDKYVLKYLEEQPQLLEIYQREMGIQESEIGSDIVSGLKP</sequence>
<dbReference type="PANTHER" id="PTHR13068">
    <property type="entry name" value="CGI-12 PROTEIN-RELATED"/>
    <property type="match status" value="1"/>
</dbReference>
<keyword evidence="2" id="KW-0805">Transcription regulation</keyword>
<protein>
    <submittedName>
        <fullName evidence="4">Uncharacterized protein</fullName>
    </submittedName>
</protein>
<dbReference type="GO" id="GO:0006353">
    <property type="term" value="P:DNA-templated transcription termination"/>
    <property type="evidence" value="ECO:0007669"/>
    <property type="project" value="UniProtKB-KW"/>
</dbReference>
<keyword evidence="2" id="KW-0804">Transcription</keyword>
<reference evidence="4" key="1">
    <citation type="journal article" date="2023" name="Plant J.">
        <title>The genome of the king protea, Protea cynaroides.</title>
        <authorList>
            <person name="Chang J."/>
            <person name="Duong T.A."/>
            <person name="Schoeman C."/>
            <person name="Ma X."/>
            <person name="Roodt D."/>
            <person name="Barker N."/>
            <person name="Li Z."/>
            <person name="Van de Peer Y."/>
            <person name="Mizrachi E."/>
        </authorList>
    </citation>
    <scope>NUCLEOTIDE SEQUENCE</scope>
    <source>
        <tissue evidence="4">Young leaves</tissue>
    </source>
</reference>
<dbReference type="OrthoDB" id="637682at2759"/>
<name>A0A9Q0R111_9MAGN</name>
<comment type="caution">
    <text evidence="4">The sequence shown here is derived from an EMBL/GenBank/DDBJ whole genome shotgun (WGS) entry which is preliminary data.</text>
</comment>
<gene>
    <name evidence="4" type="ORF">NE237_009740</name>
</gene>
<keyword evidence="5" id="KW-1185">Reference proteome</keyword>
<keyword evidence="3" id="KW-0809">Transit peptide</keyword>
<accession>A0A9Q0R111</accession>
<evidence type="ECO:0000256" key="2">
    <source>
        <dbReference type="ARBA" id="ARBA00022472"/>
    </source>
</evidence>
<dbReference type="EMBL" id="JAMYWD010000002">
    <property type="protein sequence ID" value="KAJ4978960.1"/>
    <property type="molecule type" value="Genomic_DNA"/>
</dbReference>
<proteinExistence type="inferred from homology"/>
<dbReference type="GO" id="GO:0003676">
    <property type="term" value="F:nucleic acid binding"/>
    <property type="evidence" value="ECO:0007669"/>
    <property type="project" value="InterPro"/>
</dbReference>
<comment type="similarity">
    <text evidence="1">Belongs to the mTERF family.</text>
</comment>
<dbReference type="Pfam" id="PF02536">
    <property type="entry name" value="mTERF"/>
    <property type="match status" value="2"/>
</dbReference>
<keyword evidence="2" id="KW-0806">Transcription termination</keyword>
<dbReference type="InterPro" id="IPR038538">
    <property type="entry name" value="MTERF_sf"/>
</dbReference>
<dbReference type="InterPro" id="IPR003690">
    <property type="entry name" value="MTERF"/>
</dbReference>
<dbReference type="Gene3D" id="1.25.70.10">
    <property type="entry name" value="Transcription termination factor 3, mitochondrial"/>
    <property type="match status" value="1"/>
</dbReference>
<evidence type="ECO:0000256" key="1">
    <source>
        <dbReference type="ARBA" id="ARBA00007692"/>
    </source>
</evidence>